<keyword evidence="6" id="KW-1185">Reference proteome</keyword>
<evidence type="ECO:0000256" key="2">
    <source>
        <dbReference type="SAM" id="Phobius"/>
    </source>
</evidence>
<keyword evidence="2" id="KW-0812">Transmembrane</keyword>
<proteinExistence type="predicted"/>
<feature type="transmembrane region" description="Helical" evidence="2">
    <location>
        <begin position="184"/>
        <end position="207"/>
    </location>
</feature>
<evidence type="ECO:0000256" key="1">
    <source>
        <dbReference type="ARBA" id="ARBA00023180"/>
    </source>
</evidence>
<keyword evidence="3" id="KW-0732">Signal</keyword>
<protein>
    <recommendedName>
        <fullName evidence="4">MHC class I-like antigen recognition-like domain-containing protein</fullName>
    </recommendedName>
</protein>
<dbReference type="InterPro" id="IPR011161">
    <property type="entry name" value="MHC_I-like_Ag-recog"/>
</dbReference>
<feature type="signal peptide" evidence="3">
    <location>
        <begin position="1"/>
        <end position="19"/>
    </location>
</feature>
<dbReference type="EMBL" id="JAGEUA010000009">
    <property type="protein sequence ID" value="KAL0965963.1"/>
    <property type="molecule type" value="Genomic_DNA"/>
</dbReference>
<evidence type="ECO:0000256" key="3">
    <source>
        <dbReference type="SAM" id="SignalP"/>
    </source>
</evidence>
<dbReference type="SUPFAM" id="SSF54452">
    <property type="entry name" value="MHC antigen-recognition domain"/>
    <property type="match status" value="1"/>
</dbReference>
<name>A0ABD0W8M7_UMBPY</name>
<feature type="chain" id="PRO_5044860547" description="MHC class I-like antigen recognition-like domain-containing protein" evidence="3">
    <location>
        <begin position="20"/>
        <end position="233"/>
    </location>
</feature>
<gene>
    <name evidence="5" type="ORF">UPYG_G00288740</name>
</gene>
<reference evidence="5 6" key="1">
    <citation type="submission" date="2024-06" db="EMBL/GenBank/DDBJ databases">
        <authorList>
            <person name="Pan Q."/>
            <person name="Wen M."/>
            <person name="Jouanno E."/>
            <person name="Zahm M."/>
            <person name="Klopp C."/>
            <person name="Cabau C."/>
            <person name="Louis A."/>
            <person name="Berthelot C."/>
            <person name="Parey E."/>
            <person name="Roest Crollius H."/>
            <person name="Montfort J."/>
            <person name="Robinson-Rechavi M."/>
            <person name="Bouchez O."/>
            <person name="Lampietro C."/>
            <person name="Lopez Roques C."/>
            <person name="Donnadieu C."/>
            <person name="Postlethwait J."/>
            <person name="Bobe J."/>
            <person name="Verreycken H."/>
            <person name="Guiguen Y."/>
        </authorList>
    </citation>
    <scope>NUCLEOTIDE SEQUENCE [LARGE SCALE GENOMIC DNA]</scope>
    <source>
        <strain evidence="5">Up_M1</strain>
        <tissue evidence="5">Testis</tissue>
    </source>
</reference>
<feature type="domain" description="MHC class I-like antigen recognition-like" evidence="4">
    <location>
        <begin position="71"/>
        <end position="167"/>
    </location>
</feature>
<dbReference type="Gene3D" id="3.30.500.10">
    <property type="entry name" value="MHC class I-like antigen recognition-like"/>
    <property type="match status" value="1"/>
</dbReference>
<evidence type="ECO:0000313" key="5">
    <source>
        <dbReference type="EMBL" id="KAL0965963.1"/>
    </source>
</evidence>
<keyword evidence="1" id="KW-0325">Glycoprotein</keyword>
<evidence type="ECO:0000313" key="6">
    <source>
        <dbReference type="Proteomes" id="UP001557470"/>
    </source>
</evidence>
<dbReference type="AlphaFoldDB" id="A0ABD0W8M7"/>
<keyword evidence="2" id="KW-0472">Membrane</keyword>
<sequence length="233" mass="26349">MATNIRLSLIVILCKLCWSLQRDTVIQFQRSGVVGKVETVEQVLVNGDSLSSFGKDVSRILKAVLLSNYSNKTLKMIEENIYNTMKKEHKNQYMRVWECKMSGFQVLVLSDRLLVDGKDFLSLDQTTDTWTAEVPQALTLKQLWDRDSKLTRRERMQLHDSCTELIKEITCEPNKRPTEAGMDMMSVLAPLLAGLAFISLAIASFLISNKQDPTIPVYPGGVIGSIVHYPQNH</sequence>
<comment type="caution">
    <text evidence="5">The sequence shown here is derived from an EMBL/GenBank/DDBJ whole genome shotgun (WGS) entry which is preliminary data.</text>
</comment>
<keyword evidence="2" id="KW-1133">Transmembrane helix</keyword>
<dbReference type="Pfam" id="PF00129">
    <property type="entry name" value="MHC_I"/>
    <property type="match status" value="1"/>
</dbReference>
<organism evidence="5 6">
    <name type="scientific">Umbra pygmaea</name>
    <name type="common">Eastern mudminnow</name>
    <dbReference type="NCBI Taxonomy" id="75934"/>
    <lineage>
        <taxon>Eukaryota</taxon>
        <taxon>Metazoa</taxon>
        <taxon>Chordata</taxon>
        <taxon>Craniata</taxon>
        <taxon>Vertebrata</taxon>
        <taxon>Euteleostomi</taxon>
        <taxon>Actinopterygii</taxon>
        <taxon>Neopterygii</taxon>
        <taxon>Teleostei</taxon>
        <taxon>Protacanthopterygii</taxon>
        <taxon>Esociformes</taxon>
        <taxon>Umbridae</taxon>
        <taxon>Umbra</taxon>
    </lineage>
</organism>
<dbReference type="InterPro" id="IPR037055">
    <property type="entry name" value="MHC_I-like_Ag-recog_sf"/>
</dbReference>
<dbReference type="InterPro" id="IPR011162">
    <property type="entry name" value="MHC_I/II-like_Ag-recog"/>
</dbReference>
<dbReference type="Proteomes" id="UP001557470">
    <property type="component" value="Unassembled WGS sequence"/>
</dbReference>
<accession>A0ABD0W8M7</accession>
<evidence type="ECO:0000259" key="4">
    <source>
        <dbReference type="Pfam" id="PF00129"/>
    </source>
</evidence>